<organism evidence="2 3">
    <name type="scientific">Streptomyces zagrosensis</name>
    <dbReference type="NCBI Taxonomy" id="1042984"/>
    <lineage>
        <taxon>Bacteria</taxon>
        <taxon>Bacillati</taxon>
        <taxon>Actinomycetota</taxon>
        <taxon>Actinomycetes</taxon>
        <taxon>Kitasatosporales</taxon>
        <taxon>Streptomycetaceae</taxon>
        <taxon>Streptomyces</taxon>
    </lineage>
</organism>
<proteinExistence type="predicted"/>
<sequence length="140" mass="15592">MTVRSEAAHTPEQRNEGQGQPASSDGTAAPQPLRKANVRREVDELVRASIPEGLLMASRSEIEAIQARAYAQGWRDSVAHRAESSAREREESRLPPFHGLHDQFTPVTHDYAEKSEEAASGAKVIRFLHSRQRRGHPYTA</sequence>
<feature type="compositionally biased region" description="Polar residues" evidence="1">
    <location>
        <begin position="16"/>
        <end position="26"/>
    </location>
</feature>
<feature type="compositionally biased region" description="Basic and acidic residues" evidence="1">
    <location>
        <begin position="81"/>
        <end position="93"/>
    </location>
</feature>
<feature type="region of interest" description="Disordered" evidence="1">
    <location>
        <begin position="1"/>
        <end position="41"/>
    </location>
</feature>
<evidence type="ECO:0000313" key="3">
    <source>
        <dbReference type="Proteomes" id="UP000588098"/>
    </source>
</evidence>
<dbReference type="RefSeq" id="WP_184579948.1">
    <property type="nucleotide sequence ID" value="NZ_JACHJL010000033.1"/>
</dbReference>
<evidence type="ECO:0000313" key="2">
    <source>
        <dbReference type="EMBL" id="MBB5940087.1"/>
    </source>
</evidence>
<protein>
    <submittedName>
        <fullName evidence="2">Uncharacterized protein</fullName>
    </submittedName>
</protein>
<name>A0A7W9QJD5_9ACTN</name>
<reference evidence="2 3" key="1">
    <citation type="submission" date="2020-08" db="EMBL/GenBank/DDBJ databases">
        <title>Genomic Encyclopedia of Type Strains, Phase III (KMG-III): the genomes of soil and plant-associated and newly described type strains.</title>
        <authorList>
            <person name="Whitman W."/>
        </authorList>
    </citation>
    <scope>NUCLEOTIDE SEQUENCE [LARGE SCALE GENOMIC DNA]</scope>
    <source>
        <strain evidence="2 3">CECT 8305</strain>
    </source>
</reference>
<evidence type="ECO:0000256" key="1">
    <source>
        <dbReference type="SAM" id="MobiDB-lite"/>
    </source>
</evidence>
<keyword evidence="3" id="KW-1185">Reference proteome</keyword>
<dbReference type="EMBL" id="JACHJL010000033">
    <property type="protein sequence ID" value="MBB5940087.1"/>
    <property type="molecule type" value="Genomic_DNA"/>
</dbReference>
<comment type="caution">
    <text evidence="2">The sequence shown here is derived from an EMBL/GenBank/DDBJ whole genome shotgun (WGS) entry which is preliminary data.</text>
</comment>
<dbReference type="Proteomes" id="UP000588098">
    <property type="component" value="Unassembled WGS sequence"/>
</dbReference>
<feature type="compositionally biased region" description="Basic and acidic residues" evidence="1">
    <location>
        <begin position="1"/>
        <end position="15"/>
    </location>
</feature>
<accession>A0A7W9QJD5</accession>
<feature type="region of interest" description="Disordered" evidence="1">
    <location>
        <begin position="81"/>
        <end position="104"/>
    </location>
</feature>
<gene>
    <name evidence="2" type="ORF">FHS42_007185</name>
</gene>
<dbReference type="AlphaFoldDB" id="A0A7W9QJD5"/>